<dbReference type="GO" id="GO:0004675">
    <property type="term" value="F:transmembrane receptor protein serine/threonine kinase activity"/>
    <property type="evidence" value="ECO:0007669"/>
    <property type="project" value="UniProtKB-EC"/>
</dbReference>
<keyword evidence="11 22" id="KW-0418">Kinase</keyword>
<gene>
    <name evidence="22" type="ORF">RCOM_1486440</name>
</gene>
<dbReference type="SUPFAM" id="SSF56112">
    <property type="entry name" value="Protein kinase-like (PK-like)"/>
    <property type="match status" value="1"/>
</dbReference>
<keyword evidence="7 19" id="KW-0812">Transmembrane</keyword>
<feature type="binding site" evidence="18">
    <location>
        <position position="609"/>
    </location>
    <ligand>
        <name>ATP</name>
        <dbReference type="ChEBI" id="CHEBI:30616"/>
    </ligand>
</feature>
<evidence type="ECO:0000313" key="23">
    <source>
        <dbReference type="Proteomes" id="UP000008311"/>
    </source>
</evidence>
<evidence type="ECO:0000256" key="9">
    <source>
        <dbReference type="ARBA" id="ARBA00022737"/>
    </source>
</evidence>
<name>B9RQ86_RICCO</name>
<dbReference type="Pfam" id="PF07714">
    <property type="entry name" value="PK_Tyr_Ser-Thr"/>
    <property type="match status" value="1"/>
</dbReference>
<organism evidence="22 23">
    <name type="scientific">Ricinus communis</name>
    <name type="common">Castor bean</name>
    <dbReference type="NCBI Taxonomy" id="3988"/>
    <lineage>
        <taxon>Eukaryota</taxon>
        <taxon>Viridiplantae</taxon>
        <taxon>Streptophyta</taxon>
        <taxon>Embryophyta</taxon>
        <taxon>Tracheophyta</taxon>
        <taxon>Spermatophyta</taxon>
        <taxon>Magnoliopsida</taxon>
        <taxon>eudicotyledons</taxon>
        <taxon>Gunneridae</taxon>
        <taxon>Pentapetalae</taxon>
        <taxon>rosids</taxon>
        <taxon>fabids</taxon>
        <taxon>Malpighiales</taxon>
        <taxon>Euphorbiaceae</taxon>
        <taxon>Acalyphoideae</taxon>
        <taxon>Acalypheae</taxon>
        <taxon>Ricinus</taxon>
    </lineage>
</organism>
<keyword evidence="10 18" id="KW-0547">Nucleotide-binding</keyword>
<evidence type="ECO:0000256" key="16">
    <source>
        <dbReference type="ARBA" id="ARBA00047899"/>
    </source>
</evidence>
<dbReference type="GO" id="GO:0005524">
    <property type="term" value="F:ATP binding"/>
    <property type="evidence" value="ECO:0007669"/>
    <property type="project" value="UniProtKB-UniRule"/>
</dbReference>
<dbReference type="EMBL" id="EQ973801">
    <property type="protein sequence ID" value="EEF46325.1"/>
    <property type="molecule type" value="Genomic_DNA"/>
</dbReference>
<dbReference type="InterPro" id="IPR024788">
    <property type="entry name" value="Malectin-like_Carb-bd_dom"/>
</dbReference>
<dbReference type="InterPro" id="IPR008271">
    <property type="entry name" value="Ser/Thr_kinase_AS"/>
</dbReference>
<evidence type="ECO:0000256" key="1">
    <source>
        <dbReference type="ARBA" id="ARBA00004167"/>
    </source>
</evidence>
<dbReference type="Proteomes" id="UP000008311">
    <property type="component" value="Unassembled WGS sequence"/>
</dbReference>
<keyword evidence="6 22" id="KW-0808">Transferase</keyword>
<dbReference type="FunFam" id="3.30.200.20:FF:000394">
    <property type="entry name" value="Leucine-rich repeat receptor-like protein kinase"/>
    <property type="match status" value="1"/>
</dbReference>
<evidence type="ECO:0000256" key="4">
    <source>
        <dbReference type="ARBA" id="ARBA00022553"/>
    </source>
</evidence>
<dbReference type="Gene3D" id="1.10.510.10">
    <property type="entry name" value="Transferase(Phosphotransferase) domain 1"/>
    <property type="match status" value="1"/>
</dbReference>
<comment type="subcellular location">
    <subcellularLocation>
        <location evidence="1">Membrane</location>
        <topology evidence="1">Single-pass membrane protein</topology>
    </subcellularLocation>
</comment>
<dbReference type="FunFam" id="1.10.510.10:FF:000146">
    <property type="entry name" value="LRR receptor-like serine/threonine-protein kinase IOS1"/>
    <property type="match status" value="1"/>
</dbReference>
<protein>
    <recommendedName>
        <fullName evidence="2">non-specific serine/threonine protein kinase</fullName>
        <ecNumber evidence="2">2.7.11.1</ecNumber>
    </recommendedName>
</protein>
<dbReference type="FunFam" id="3.80.10.10:FF:000129">
    <property type="entry name" value="Leucine-rich repeat receptor-like kinase"/>
    <property type="match status" value="1"/>
</dbReference>
<dbReference type="InterPro" id="IPR011009">
    <property type="entry name" value="Kinase-like_dom_sf"/>
</dbReference>
<keyword evidence="14 19" id="KW-0472">Membrane</keyword>
<dbReference type="Gene3D" id="3.30.200.20">
    <property type="entry name" value="Phosphorylase Kinase, domain 1"/>
    <property type="match status" value="1"/>
</dbReference>
<evidence type="ECO:0000256" key="13">
    <source>
        <dbReference type="ARBA" id="ARBA00022989"/>
    </source>
</evidence>
<evidence type="ECO:0000256" key="8">
    <source>
        <dbReference type="ARBA" id="ARBA00022729"/>
    </source>
</evidence>
<evidence type="ECO:0000256" key="11">
    <source>
        <dbReference type="ARBA" id="ARBA00022777"/>
    </source>
</evidence>
<keyword evidence="3" id="KW-0723">Serine/threonine-protein kinase</keyword>
<feature type="domain" description="Protein kinase" evidence="21">
    <location>
        <begin position="582"/>
        <end position="855"/>
    </location>
</feature>
<dbReference type="SUPFAM" id="SSF52058">
    <property type="entry name" value="L domain-like"/>
    <property type="match status" value="1"/>
</dbReference>
<feature type="signal peptide" evidence="20">
    <location>
        <begin position="1"/>
        <end position="23"/>
    </location>
</feature>
<reference evidence="23" key="1">
    <citation type="journal article" date="2010" name="Nat. Biotechnol.">
        <title>Draft genome sequence of the oilseed species Ricinus communis.</title>
        <authorList>
            <person name="Chan A.P."/>
            <person name="Crabtree J."/>
            <person name="Zhao Q."/>
            <person name="Lorenzi H."/>
            <person name="Orvis J."/>
            <person name="Puiu D."/>
            <person name="Melake-Berhan A."/>
            <person name="Jones K.M."/>
            <person name="Redman J."/>
            <person name="Chen G."/>
            <person name="Cahoon E.B."/>
            <person name="Gedil M."/>
            <person name="Stanke M."/>
            <person name="Haas B.J."/>
            <person name="Wortman J.R."/>
            <person name="Fraser-Liggett C.M."/>
            <person name="Ravel J."/>
            <person name="Rabinowicz P.D."/>
        </authorList>
    </citation>
    <scope>NUCLEOTIDE SEQUENCE [LARGE SCALE GENOMIC DNA]</scope>
    <source>
        <strain evidence="23">cv. Hale</strain>
    </source>
</reference>
<dbReference type="InParanoid" id="B9RQ86"/>
<evidence type="ECO:0000256" key="14">
    <source>
        <dbReference type="ARBA" id="ARBA00023136"/>
    </source>
</evidence>
<keyword evidence="13 19" id="KW-1133">Transmembrane helix</keyword>
<evidence type="ECO:0000256" key="18">
    <source>
        <dbReference type="PROSITE-ProRule" id="PRU10141"/>
    </source>
</evidence>
<dbReference type="PANTHER" id="PTHR45631">
    <property type="entry name" value="OS07G0107800 PROTEIN-RELATED"/>
    <property type="match status" value="1"/>
</dbReference>
<evidence type="ECO:0000256" key="17">
    <source>
        <dbReference type="ARBA" id="ARBA00048679"/>
    </source>
</evidence>
<evidence type="ECO:0000256" key="3">
    <source>
        <dbReference type="ARBA" id="ARBA00022527"/>
    </source>
</evidence>
<keyword evidence="5" id="KW-0433">Leucine-rich repeat</keyword>
<evidence type="ECO:0000256" key="7">
    <source>
        <dbReference type="ARBA" id="ARBA00022692"/>
    </source>
</evidence>
<keyword evidence="23" id="KW-1185">Reference proteome</keyword>
<dbReference type="AlphaFoldDB" id="B9RQ86"/>
<keyword evidence="4" id="KW-0597">Phosphoprotein</keyword>
<dbReference type="Pfam" id="PF12819">
    <property type="entry name" value="Malectin_like"/>
    <property type="match status" value="1"/>
</dbReference>
<evidence type="ECO:0000313" key="22">
    <source>
        <dbReference type="EMBL" id="EEF46325.1"/>
    </source>
</evidence>
<dbReference type="SMART" id="SM00220">
    <property type="entry name" value="S_TKc"/>
    <property type="match status" value="1"/>
</dbReference>
<keyword evidence="9" id="KW-0677">Repeat</keyword>
<dbReference type="EC" id="2.7.11.1" evidence="2"/>
<evidence type="ECO:0000256" key="5">
    <source>
        <dbReference type="ARBA" id="ARBA00022614"/>
    </source>
</evidence>
<evidence type="ECO:0000256" key="15">
    <source>
        <dbReference type="ARBA" id="ARBA00023170"/>
    </source>
</evidence>
<dbReference type="InterPro" id="IPR000719">
    <property type="entry name" value="Prot_kinase_dom"/>
</dbReference>
<proteinExistence type="predicted"/>
<dbReference type="PROSITE" id="PS50011">
    <property type="entry name" value="PROTEIN_KINASE_DOM"/>
    <property type="match status" value="1"/>
</dbReference>
<feature type="chain" id="PRO_5002888515" description="non-specific serine/threonine protein kinase" evidence="20">
    <location>
        <begin position="24"/>
        <end position="883"/>
    </location>
</feature>
<evidence type="ECO:0000259" key="21">
    <source>
        <dbReference type="PROSITE" id="PS50011"/>
    </source>
</evidence>
<dbReference type="Pfam" id="PF00560">
    <property type="entry name" value="LRR_1"/>
    <property type="match status" value="2"/>
</dbReference>
<dbReference type="eggNOG" id="ENOG502QQCZ">
    <property type="taxonomic scope" value="Eukaryota"/>
</dbReference>
<dbReference type="InterPro" id="IPR017441">
    <property type="entry name" value="Protein_kinase_ATP_BS"/>
</dbReference>
<dbReference type="PROSITE" id="PS00108">
    <property type="entry name" value="PROTEIN_KINASE_ST"/>
    <property type="match status" value="1"/>
</dbReference>
<dbReference type="OrthoDB" id="2017114at2759"/>
<keyword evidence="8 20" id="KW-0732">Signal</keyword>
<evidence type="ECO:0000256" key="2">
    <source>
        <dbReference type="ARBA" id="ARBA00012513"/>
    </source>
</evidence>
<evidence type="ECO:0000256" key="20">
    <source>
        <dbReference type="SAM" id="SignalP"/>
    </source>
</evidence>
<dbReference type="PROSITE" id="PS00107">
    <property type="entry name" value="PROTEIN_KINASE_ATP"/>
    <property type="match status" value="1"/>
</dbReference>
<feature type="transmembrane region" description="Helical" evidence="19">
    <location>
        <begin position="506"/>
        <end position="529"/>
    </location>
</feature>
<dbReference type="InterPro" id="IPR001245">
    <property type="entry name" value="Ser-Thr/Tyr_kinase_cat_dom"/>
</dbReference>
<comment type="catalytic activity">
    <reaction evidence="16">
        <text>L-threonyl-[protein] + ATP = O-phospho-L-threonyl-[protein] + ADP + H(+)</text>
        <dbReference type="Rhea" id="RHEA:46608"/>
        <dbReference type="Rhea" id="RHEA-COMP:11060"/>
        <dbReference type="Rhea" id="RHEA-COMP:11605"/>
        <dbReference type="ChEBI" id="CHEBI:15378"/>
        <dbReference type="ChEBI" id="CHEBI:30013"/>
        <dbReference type="ChEBI" id="CHEBI:30616"/>
        <dbReference type="ChEBI" id="CHEBI:61977"/>
        <dbReference type="ChEBI" id="CHEBI:456216"/>
        <dbReference type="EC" id="2.7.11.1"/>
    </reaction>
</comment>
<dbReference type="GO" id="GO:0016020">
    <property type="term" value="C:membrane"/>
    <property type="evidence" value="ECO:0007669"/>
    <property type="project" value="UniProtKB-SubCell"/>
</dbReference>
<sequence>MVLFCPFFFKFLCILAVRVLVHGQDQSGFISLDCGLQANSSYTDEKTGLKYISDAAFIETGVTKSIAPEFLGSFNQQLRQVRSFPKGDRNCYKVELVKNTRYLIRATFLYANYDGLNKLPAFDLHIGPNKWVNVQITNPLIYPIKEIIHAPTFNNIYVCLVRTGPWTPFISALEIRPLHNSTYVAQSGSLSLFNRVDVGSLTNQTIRYPDDVYDRMWLPFHFDKGTDISTKENITSGIDYFQLPSTVMNSATVPLNASEQIILNIDTQDNTFQAYVYIHFAEIVRLEPNQSRRFNISLNGKILYGPVTPKHLEATTVYSQSAIPGGKFLFSFYGVGGSTLPPLLNALELYSVVDLLHSETNQVDVNAITKIKSTYGITRNWQGDPCSPQDYKWDGLNCTYSNTASPVITSLDFSSSGLTGEIDPDISNLKWLETLDLSNNSLTGPVPDFLSQLPLKSLNLAGNNLTGTIPADLFNRWQSDLLFLSVSGNPQLCASVSCNSDNKKNITVPVIISVTALFVIIAGSAIILWRLKKRKQQGTVPNGFCWVMIWPVVGKMEAEAKREPLELQKRQLRYFEIVQITNNFQRILGKGGFGTVYHGHLDDMEVAVKMLSPSSAQGYKEFQTEVKLLLRVHHRNLTSLVGYCDEGNKMALIYEYMANGNLRDNLSDGNGNFLSWEERLRIALEAAQGLEYLHNGCKPPIIHRDVKPTNILLNNKFQAKLADFGLSRICPVEGGSHVSTIVAGTPGYLDPEYYATNWLTEKSDVFSFGVVLLEIITSGPVISKTRDGDTTHLSQWFSSMVEKGDIQSIVDPRLGDDFDINSLWKVVELAMACVSATSAQRPTMNQVVIELSECLATETVKTEGTSSQSYSTVLHTELTPLAR</sequence>
<keyword evidence="12 18" id="KW-0067">ATP-binding</keyword>
<dbReference type="PANTHER" id="PTHR45631:SF180">
    <property type="entry name" value="PROTEIN KINASE DOMAIN-CONTAINING PROTEIN"/>
    <property type="match status" value="1"/>
</dbReference>
<dbReference type="InterPro" id="IPR001611">
    <property type="entry name" value="Leu-rich_rpt"/>
</dbReference>
<dbReference type="InterPro" id="IPR032675">
    <property type="entry name" value="LRR_dom_sf"/>
</dbReference>
<accession>B9RQ86</accession>
<evidence type="ECO:0000256" key="6">
    <source>
        <dbReference type="ARBA" id="ARBA00022679"/>
    </source>
</evidence>
<comment type="catalytic activity">
    <reaction evidence="17">
        <text>L-seryl-[protein] + ATP = O-phospho-L-seryl-[protein] + ADP + H(+)</text>
        <dbReference type="Rhea" id="RHEA:17989"/>
        <dbReference type="Rhea" id="RHEA-COMP:9863"/>
        <dbReference type="Rhea" id="RHEA-COMP:11604"/>
        <dbReference type="ChEBI" id="CHEBI:15378"/>
        <dbReference type="ChEBI" id="CHEBI:29999"/>
        <dbReference type="ChEBI" id="CHEBI:30616"/>
        <dbReference type="ChEBI" id="CHEBI:83421"/>
        <dbReference type="ChEBI" id="CHEBI:456216"/>
        <dbReference type="EC" id="2.7.11.1"/>
    </reaction>
</comment>
<evidence type="ECO:0000256" key="19">
    <source>
        <dbReference type="SAM" id="Phobius"/>
    </source>
</evidence>
<dbReference type="FunCoup" id="B9RQ86">
    <property type="interactions" value="124"/>
</dbReference>
<evidence type="ECO:0000256" key="12">
    <source>
        <dbReference type="ARBA" id="ARBA00022840"/>
    </source>
</evidence>
<keyword evidence="15 22" id="KW-0675">Receptor</keyword>
<dbReference type="CDD" id="cd14066">
    <property type="entry name" value="STKc_IRAK"/>
    <property type="match status" value="1"/>
</dbReference>
<evidence type="ECO:0000256" key="10">
    <source>
        <dbReference type="ARBA" id="ARBA00022741"/>
    </source>
</evidence>
<dbReference type="Gene3D" id="3.80.10.10">
    <property type="entry name" value="Ribonuclease Inhibitor"/>
    <property type="match status" value="1"/>
</dbReference>
<dbReference type="OMA" id="NNTINPH"/>